<feature type="transmembrane region" description="Helical" evidence="24">
    <location>
        <begin position="570"/>
        <end position="592"/>
    </location>
</feature>
<comment type="similarity">
    <text evidence="24">Belongs to the glutamate-gated ion channel (TC 1.A.10.1) family.</text>
</comment>
<feature type="site" description="Interaction with the cone snail toxin Con-ikot-ikot" evidence="22">
    <location>
        <position position="708"/>
    </location>
</feature>
<dbReference type="InterPro" id="IPR001828">
    <property type="entry name" value="ANF_lig-bd_rcpt"/>
</dbReference>
<sequence length="1493" mass="167370">MSLSSKRSKRRSRWTVSWSGDGALLSLALLVAATLMADGAAAQKQRAAEKVPVLNIAVILGRTRYISERDIRALWSKEDPIDVNVVTLLVNETDPKSIINHICDLMSGTKIHGVVFGDGTDQEAIAQILDFISSQTLIPILGIHGGSSMIMADKDVKSTFFQFGASIQQEALLMLNIMEEYDWHIFSIVTSKFPGYQEFINVLKTTVDNSFVGWDLQNIIVLDAVEEDSRSQIMLKKVQSPVVLLYCSKDEAVYILQEARSLGLTGFGYIWIVPSLTTGNPEIMPEDFPSGMISVSYDDWDYPLEARIRDGLGIITSAAAAMLEEYGDIPEARTSCYEFRLFDGHQPNKYMMNVTWEGRDLSFTEDGYQDNPKLVVIVLNKEREWEKMGKLDNGSLTVKYPVWPRFNSFGDAELDDNHLSIVTLEEKPFVIVEDVERLTGTCMRNSVPCRKHIKDNTTEAGGTYIKKCCKGFCIDILKKIAKYVKFTYDLYLVTNGKHGKKINNVWNGMVGEVVYKKAVMAVGSLTINEERSEVIDFSVPFVETGISVMVSRSNGTVSPSAFLEPFSASVWVMMFVMLLLVTAMAVFMFEYVSPLGFNRNLAQGKDPHGPSFTMGKAVWLLWGLVFNNSVPVQNPKGTTSKFIVSVWAFFAVIFLASYTANLAAFMIQEEFVDQVTGLSDNKFQNPYAYSPPFRFGTVPNGSTERNIRKNYPEMHQYMVKYHQTGVQDALVSLKSGKLDAFIYDAAVLNYMAGRDEGCKLVTIGSGYIFATTGYGIALQKGSFWKRQVDLAILAIIGDGEMEELEAQWLTGICHNEKNEVMSSQLDVDNMAGVFYMLATAMGLSLITFVSEHLFYWRLRYCFTGVCNGRPGLLFSISRGIWSCIHGVHIDMKKKTDLDFSPQDKMLKLIKSAKHMTNMSNLGGSHMNSPKHEFMHSAGPMIMDMMAEKGNFIYADNRSYAPKDMIYGDNSDLQSYIANRHKDHLNNYIFQGGHHPLTLNDANPNTVEVAVNANSVQTNAKPPRTLWKKSVDTLRSVPPGPSPMPDMLMPDPRMSMKSQRYLPEETAHSDISDCSSRAASYKDPENNKHMKPKDNLKKRTVTSKYPRDCSEVELSYLKSKQVSSGTNQAGRGGEKIYTIDSDLSLHSDPIHYRESCGLAADELEYPEIFSDHSDNYRKCEQPIIHLNSSPLHHTDSDLVPEPTYAKHYNLKEKNLSLSPHESIDRYKQTHCRSCLSKVTASYPPGGPYTSNVPASASATRSPYNRCEACLHTANLYDINEDQLLADPLGNEMFGLYWPQTDGPHVQKRNRLRLSRQHSFDNIMLEKPKDVDLGRPARSVSLKEKDRFATSDTHYANLFNMRPYSGRLFGTTSKSMMFNHNLEESKRSKSLYPTHGSENPFLSYSLRDDSSSRLGHGRSSSDIYKQLAVASPSGIVGVPPTKTRNDANNLRSSVKSTTSYCSRDGAYPGQRGALNSTQFNNRRVYKKIPSLESDV</sequence>
<feature type="compositionally biased region" description="Basic and acidic residues" evidence="25">
    <location>
        <begin position="1061"/>
        <end position="1070"/>
    </location>
</feature>
<keyword evidence="16 24" id="KW-0407">Ion channel</keyword>
<evidence type="ECO:0000256" key="2">
    <source>
        <dbReference type="ARBA" id="ARBA00022475"/>
    </source>
</evidence>
<dbReference type="InterPro" id="IPR001320">
    <property type="entry name" value="Iontro_rcpt_C"/>
</dbReference>
<dbReference type="InterPro" id="IPR028082">
    <property type="entry name" value="Peripla_BP_I"/>
</dbReference>
<proteinExistence type="inferred from homology"/>
<evidence type="ECO:0000259" key="26">
    <source>
        <dbReference type="SMART" id="SM00079"/>
    </source>
</evidence>
<evidence type="ECO:0000256" key="22">
    <source>
        <dbReference type="PIRSR" id="PIRSR601508-2"/>
    </source>
</evidence>
<evidence type="ECO:0000256" key="12">
    <source>
        <dbReference type="ARBA" id="ARBA00023170"/>
    </source>
</evidence>
<keyword evidence="10 24" id="KW-0472">Membrane</keyword>
<evidence type="ECO:0000256" key="14">
    <source>
        <dbReference type="ARBA" id="ARBA00023257"/>
    </source>
</evidence>
<organism evidence="28 29">
    <name type="scientific">Takifugu rubripes</name>
    <name type="common">Japanese pufferfish</name>
    <name type="synonym">Fugu rubripes</name>
    <dbReference type="NCBI Taxonomy" id="31033"/>
    <lineage>
        <taxon>Eukaryota</taxon>
        <taxon>Metazoa</taxon>
        <taxon>Chordata</taxon>
        <taxon>Craniata</taxon>
        <taxon>Vertebrata</taxon>
        <taxon>Euteleostomi</taxon>
        <taxon>Actinopterygii</taxon>
        <taxon>Neopterygii</taxon>
        <taxon>Teleostei</taxon>
        <taxon>Neoteleostei</taxon>
        <taxon>Acanthomorphata</taxon>
        <taxon>Eupercaria</taxon>
        <taxon>Tetraodontiformes</taxon>
        <taxon>Tetradontoidea</taxon>
        <taxon>Tetraodontidae</taxon>
        <taxon>Takifugu</taxon>
    </lineage>
</organism>
<dbReference type="Pfam" id="PF01094">
    <property type="entry name" value="ANF_receptor"/>
    <property type="match status" value="1"/>
</dbReference>
<keyword evidence="9 24" id="KW-0406">Ion transport</keyword>
<evidence type="ECO:0000256" key="21">
    <source>
        <dbReference type="PIRSR" id="PIRSR601508-1"/>
    </source>
</evidence>
<keyword evidence="15 24" id="KW-1071">Ligand-gated ion channel</keyword>
<evidence type="ECO:0000256" key="3">
    <source>
        <dbReference type="ARBA" id="ARBA00022692"/>
    </source>
</evidence>
<comment type="subcellular location">
    <subcellularLocation>
        <location evidence="17 24">Postsynaptic cell membrane</location>
        <topology evidence="17 24">Multi-pass membrane protein</topology>
    </subcellularLocation>
</comment>
<dbReference type="SUPFAM" id="SSF53822">
    <property type="entry name" value="Periplasmic binding protein-like I"/>
    <property type="match status" value="1"/>
</dbReference>
<dbReference type="PRINTS" id="PR00177">
    <property type="entry name" value="NMDARECEPTOR"/>
</dbReference>
<dbReference type="GO" id="GO:0004972">
    <property type="term" value="F:NMDA glutamate receptor activity"/>
    <property type="evidence" value="ECO:0007669"/>
    <property type="project" value="UniProtKB-ARBA"/>
</dbReference>
<feature type="disulfide bond" evidence="23">
    <location>
        <begin position="758"/>
        <end position="813"/>
    </location>
</feature>
<keyword evidence="12 24" id="KW-0675">Receptor</keyword>
<keyword evidence="11 23" id="KW-1015">Disulfide bond</keyword>
<evidence type="ECO:0000256" key="17">
    <source>
        <dbReference type="ARBA" id="ARBA00034104"/>
    </source>
</evidence>
<evidence type="ECO:0000256" key="1">
    <source>
        <dbReference type="ARBA" id="ARBA00022448"/>
    </source>
</evidence>
<keyword evidence="1 24" id="KW-0813">Transport</keyword>
<evidence type="ECO:0000256" key="7">
    <source>
        <dbReference type="ARBA" id="ARBA00022989"/>
    </source>
</evidence>
<feature type="domain" description="Ionotropic glutamate receptor L-glutamate and glycine-binding" evidence="27">
    <location>
        <begin position="452"/>
        <end position="515"/>
    </location>
</feature>
<dbReference type="InterPro" id="IPR018884">
    <property type="entry name" value="NMDAR2_C"/>
</dbReference>
<evidence type="ECO:0000256" key="25">
    <source>
        <dbReference type="SAM" id="MobiDB-lite"/>
    </source>
</evidence>
<dbReference type="Gene3D" id="3.40.50.2300">
    <property type="match status" value="2"/>
</dbReference>
<dbReference type="Pfam" id="PF10613">
    <property type="entry name" value="Lig_chan-Glu_bd"/>
    <property type="match status" value="1"/>
</dbReference>
<dbReference type="Proteomes" id="UP000005226">
    <property type="component" value="Chromosome 5"/>
</dbReference>
<comment type="catalytic activity">
    <reaction evidence="19">
        <text>Na(+)(in) = Na(+)(out)</text>
        <dbReference type="Rhea" id="RHEA:34963"/>
        <dbReference type="ChEBI" id="CHEBI:29101"/>
    </reaction>
</comment>
<feature type="binding site" evidence="21">
    <location>
        <position position="526"/>
    </location>
    <ligand>
        <name>L-glutamate</name>
        <dbReference type="ChEBI" id="CHEBI:29985"/>
    </ligand>
</feature>
<evidence type="ECO:0000256" key="5">
    <source>
        <dbReference type="ARBA" id="ARBA00022837"/>
    </source>
</evidence>
<keyword evidence="2 24" id="KW-1003">Cell membrane</keyword>
<keyword evidence="3 24" id="KW-0812">Transmembrane</keyword>
<feature type="transmembrane region" description="Helical" evidence="24">
    <location>
        <begin position="642"/>
        <end position="664"/>
    </location>
</feature>
<dbReference type="GO" id="GO:0045211">
    <property type="term" value="C:postsynaptic membrane"/>
    <property type="evidence" value="ECO:0007669"/>
    <property type="project" value="UniProtKB-SubCell"/>
</dbReference>
<dbReference type="InterPro" id="IPR015683">
    <property type="entry name" value="Ionotropic_Glu_rcpt"/>
</dbReference>
<name>A0A674PPF0_TAKRU</name>
<feature type="site" description="Crucial to convey clamshell closure to channel opening" evidence="22">
    <location>
        <position position="675"/>
    </location>
</feature>
<evidence type="ECO:0000256" key="10">
    <source>
        <dbReference type="ARBA" id="ARBA00023136"/>
    </source>
</evidence>
<evidence type="ECO:0000256" key="4">
    <source>
        <dbReference type="ARBA" id="ARBA00022729"/>
    </source>
</evidence>
<comment type="catalytic activity">
    <reaction evidence="20">
        <text>Ca(2+)(in) = Ca(2+)(out)</text>
        <dbReference type="Rhea" id="RHEA:29671"/>
        <dbReference type="ChEBI" id="CHEBI:29108"/>
    </reaction>
</comment>
<dbReference type="FunFam" id="3.40.190.10:FF:000038">
    <property type="entry name" value="Putative glutamate receptor ionotropic NMDA 2B"/>
    <property type="match status" value="1"/>
</dbReference>
<dbReference type="Pfam" id="PF10565">
    <property type="entry name" value="NMDAR2_C"/>
    <property type="match status" value="1"/>
</dbReference>
<dbReference type="Pfam" id="PF00060">
    <property type="entry name" value="Lig_chan"/>
    <property type="match status" value="1"/>
</dbReference>
<reference evidence="28" key="3">
    <citation type="submission" date="2025-09" db="UniProtKB">
        <authorList>
            <consortium name="Ensembl"/>
        </authorList>
    </citation>
    <scope>IDENTIFICATION</scope>
</reference>
<feature type="binding site" evidence="21">
    <location>
        <position position="531"/>
    </location>
    <ligand>
        <name>L-glutamate</name>
        <dbReference type="ChEBI" id="CHEBI:29985"/>
    </ligand>
</feature>
<evidence type="ECO:0000256" key="13">
    <source>
        <dbReference type="ARBA" id="ARBA00023180"/>
    </source>
</evidence>
<gene>
    <name evidence="28" type="primary">grin2aa</name>
</gene>
<evidence type="ECO:0000313" key="29">
    <source>
        <dbReference type="Proteomes" id="UP000005226"/>
    </source>
</evidence>
<keyword evidence="7 24" id="KW-1133">Transmembrane helix</keyword>
<dbReference type="GO" id="GO:0017146">
    <property type="term" value="C:NMDA selective glutamate receptor complex"/>
    <property type="evidence" value="ECO:0007669"/>
    <property type="project" value="UniProtKB-ARBA"/>
</dbReference>
<keyword evidence="14 24" id="KW-0628">Postsynaptic cell membrane</keyword>
<dbReference type="SUPFAM" id="SSF53850">
    <property type="entry name" value="Periplasmic binding protein-like II"/>
    <property type="match status" value="1"/>
</dbReference>
<dbReference type="GeneTree" id="ENSGT00940000156222"/>
<evidence type="ECO:0000256" key="15">
    <source>
        <dbReference type="ARBA" id="ARBA00023286"/>
    </source>
</evidence>
<dbReference type="Gene3D" id="3.40.190.10">
    <property type="entry name" value="Periplasmic binding protein-like II"/>
    <property type="match status" value="3"/>
</dbReference>
<evidence type="ECO:0000256" key="18">
    <source>
        <dbReference type="ARBA" id="ARBA00034430"/>
    </source>
</evidence>
<comment type="function">
    <text evidence="24">Receptor for glutamate that functions as a ligand-gated ion channel in the central nervous system and plays an important role in excitatory synaptic transmission. L-glutamate acts as an excitatory neurotransmitter at many synapses in the central nervous system.</text>
</comment>
<feature type="binding site" evidence="21">
    <location>
        <position position="703"/>
    </location>
    <ligand>
        <name>L-glutamate</name>
        <dbReference type="ChEBI" id="CHEBI:29985"/>
    </ligand>
</feature>
<keyword evidence="5" id="KW-0106">Calcium</keyword>
<evidence type="ECO:0000256" key="11">
    <source>
        <dbReference type="ARBA" id="ARBA00023157"/>
    </source>
</evidence>
<dbReference type="FunFam" id="3.40.50.2300:FF:000020">
    <property type="entry name" value="Glutamate receptor ionotropic, NMDA 2B, putative"/>
    <property type="match status" value="1"/>
</dbReference>
<evidence type="ECO:0000313" key="28">
    <source>
        <dbReference type="Ensembl" id="ENSTRUP00000087558.1"/>
    </source>
</evidence>
<dbReference type="CDD" id="cd06378">
    <property type="entry name" value="PBP1_iGluR_NMDA_NR2"/>
    <property type="match status" value="1"/>
</dbReference>
<keyword evidence="29" id="KW-1185">Reference proteome</keyword>
<dbReference type="SMART" id="SM00918">
    <property type="entry name" value="Lig_chan-Glu_bd"/>
    <property type="match status" value="1"/>
</dbReference>
<dbReference type="FunFam" id="3.40.190.10:FF:000007">
    <property type="entry name" value="Putative glutamate receptor ionotropic NMDA 2B"/>
    <property type="match status" value="1"/>
</dbReference>
<dbReference type="InterPro" id="IPR001508">
    <property type="entry name" value="Iono_Glu_rcpt_met"/>
</dbReference>
<evidence type="ECO:0000256" key="20">
    <source>
        <dbReference type="ARBA" id="ARBA00036634"/>
    </source>
</evidence>
<evidence type="ECO:0000256" key="8">
    <source>
        <dbReference type="ARBA" id="ARBA00023018"/>
    </source>
</evidence>
<accession>A0A674PPF0</accession>
<evidence type="ECO:0000256" key="19">
    <source>
        <dbReference type="ARBA" id="ARBA00036239"/>
    </source>
</evidence>
<keyword evidence="4" id="KW-0732">Signal</keyword>
<dbReference type="InterPro" id="IPR019594">
    <property type="entry name" value="Glu/Gly-bd"/>
</dbReference>
<dbReference type="PANTHER" id="PTHR18966">
    <property type="entry name" value="IONOTROPIC GLUTAMATE RECEPTOR"/>
    <property type="match status" value="1"/>
</dbReference>
<evidence type="ECO:0000256" key="9">
    <source>
        <dbReference type="ARBA" id="ARBA00023065"/>
    </source>
</evidence>
<reference evidence="28" key="2">
    <citation type="submission" date="2025-08" db="UniProtKB">
        <authorList>
            <consortium name="Ensembl"/>
        </authorList>
    </citation>
    <scope>IDENTIFICATION</scope>
</reference>
<feature type="binding site" evidence="21">
    <location>
        <position position="702"/>
    </location>
    <ligand>
        <name>L-glutamate</name>
        <dbReference type="ChEBI" id="CHEBI:29985"/>
    </ligand>
</feature>
<dbReference type="SMART" id="SM00079">
    <property type="entry name" value="PBPe"/>
    <property type="match status" value="1"/>
</dbReference>
<evidence type="ECO:0000256" key="16">
    <source>
        <dbReference type="ARBA" id="ARBA00023303"/>
    </source>
</evidence>
<feature type="compositionally biased region" description="Basic and acidic residues" evidence="25">
    <location>
        <begin position="1079"/>
        <end position="1096"/>
    </location>
</feature>
<evidence type="ECO:0000256" key="24">
    <source>
        <dbReference type="RuleBase" id="RU367118"/>
    </source>
</evidence>
<reference evidence="28 29" key="1">
    <citation type="journal article" date="2011" name="Genome Biol. Evol.">
        <title>Integration of the genetic map and genome assembly of fugu facilitates insights into distinct features of genome evolution in teleosts and mammals.</title>
        <authorList>
            <person name="Kai W."/>
            <person name="Kikuchi K."/>
            <person name="Tohari S."/>
            <person name="Chew A.K."/>
            <person name="Tay A."/>
            <person name="Fujiwara A."/>
            <person name="Hosoya S."/>
            <person name="Suetake H."/>
            <person name="Naruse K."/>
            <person name="Brenner S."/>
            <person name="Suzuki Y."/>
            <person name="Venkatesh B."/>
        </authorList>
    </citation>
    <scope>NUCLEOTIDE SEQUENCE [LARGE SCALE GENOMIC DNA]</scope>
</reference>
<evidence type="ECO:0000256" key="6">
    <source>
        <dbReference type="ARBA" id="ARBA00022842"/>
    </source>
</evidence>
<protein>
    <recommendedName>
        <fullName evidence="24">Glutamate receptor</fullName>
    </recommendedName>
</protein>
<keyword evidence="13" id="KW-0325">Glycoprotein</keyword>
<keyword evidence="8 24" id="KW-0770">Synapse</keyword>
<feature type="region of interest" description="Disordered" evidence="25">
    <location>
        <begin position="1059"/>
        <end position="1103"/>
    </location>
</feature>
<keyword evidence="6" id="KW-0460">Magnesium</keyword>
<dbReference type="Ensembl" id="ENSTRUT00000059686.1">
    <property type="protein sequence ID" value="ENSTRUP00000087558.1"/>
    <property type="gene ID" value="ENSTRUG00000011038.3"/>
</dbReference>
<feature type="binding site" evidence="21">
    <location>
        <position position="744"/>
    </location>
    <ligand>
        <name>L-glutamate</name>
        <dbReference type="ChEBI" id="CHEBI:29985"/>
    </ligand>
</feature>
<dbReference type="CDD" id="cd13718">
    <property type="entry name" value="PBP2_iGluR_NMDA_Nr2"/>
    <property type="match status" value="1"/>
</dbReference>
<feature type="domain" description="Ionotropic glutamate receptor C-terminal" evidence="26">
    <location>
        <begin position="444"/>
        <end position="811"/>
    </location>
</feature>
<evidence type="ECO:0000256" key="23">
    <source>
        <dbReference type="PIRSR" id="PIRSR601508-3"/>
    </source>
</evidence>
<feature type="transmembrane region" description="Helical" evidence="24">
    <location>
        <begin position="833"/>
        <end position="856"/>
    </location>
</feature>
<evidence type="ECO:0000259" key="27">
    <source>
        <dbReference type="SMART" id="SM00918"/>
    </source>
</evidence>
<comment type="catalytic activity">
    <reaction evidence="18">
        <text>K(+)(in) = K(+)(out)</text>
        <dbReference type="Rhea" id="RHEA:29463"/>
        <dbReference type="ChEBI" id="CHEBI:29103"/>
    </reaction>
</comment>